<name>A0A3B0XX78_9ZZZZ</name>
<proteinExistence type="predicted"/>
<dbReference type="SUPFAM" id="SSF69572">
    <property type="entry name" value="Activating enzymes of the ubiquitin-like proteins"/>
    <property type="match status" value="1"/>
</dbReference>
<organism evidence="1">
    <name type="scientific">hydrothermal vent metagenome</name>
    <dbReference type="NCBI Taxonomy" id="652676"/>
    <lineage>
        <taxon>unclassified sequences</taxon>
        <taxon>metagenomes</taxon>
        <taxon>ecological metagenomes</taxon>
    </lineage>
</organism>
<dbReference type="Gene3D" id="3.40.50.720">
    <property type="entry name" value="NAD(P)-binding Rossmann-like Domain"/>
    <property type="match status" value="1"/>
</dbReference>
<accession>A0A3B0XX78</accession>
<dbReference type="GO" id="GO:0008641">
    <property type="term" value="F:ubiquitin-like modifier activating enzyme activity"/>
    <property type="evidence" value="ECO:0007669"/>
    <property type="project" value="InterPro"/>
</dbReference>
<evidence type="ECO:0000313" key="1">
    <source>
        <dbReference type="EMBL" id="VAW72978.1"/>
    </source>
</evidence>
<dbReference type="EMBL" id="UOFJ01000693">
    <property type="protein sequence ID" value="VAW72978.1"/>
    <property type="molecule type" value="Genomic_DNA"/>
</dbReference>
<protein>
    <submittedName>
        <fullName evidence="1">HesA/MoeB/ThiF family protein =&gt; sulfur transfer pathway protein CsdL</fullName>
    </submittedName>
</protein>
<reference evidence="1" key="1">
    <citation type="submission" date="2018-06" db="EMBL/GenBank/DDBJ databases">
        <authorList>
            <person name="Zhirakovskaya E."/>
        </authorList>
    </citation>
    <scope>NUCLEOTIDE SEQUENCE</scope>
</reference>
<sequence length="40" mass="4332">MSTDYRNRFTGIARLYGQQAFDIIGASHICVIGIGGVGSW</sequence>
<dbReference type="InterPro" id="IPR035985">
    <property type="entry name" value="Ubiquitin-activating_enz"/>
</dbReference>
<feature type="non-terminal residue" evidence="1">
    <location>
        <position position="40"/>
    </location>
</feature>
<dbReference type="AlphaFoldDB" id="A0A3B0XX78"/>
<gene>
    <name evidence="1" type="ORF">MNBD_GAMMA10-246</name>
</gene>